<organism evidence="2 3">
    <name type="scientific">Streptosporangium minutum</name>
    <dbReference type="NCBI Taxonomy" id="569862"/>
    <lineage>
        <taxon>Bacteria</taxon>
        <taxon>Bacillati</taxon>
        <taxon>Actinomycetota</taxon>
        <taxon>Actinomycetes</taxon>
        <taxon>Streptosporangiales</taxon>
        <taxon>Streptosporangiaceae</taxon>
        <taxon>Streptosporangium</taxon>
    </lineage>
</organism>
<name>A0A243RK46_9ACTN</name>
<reference evidence="2 3" key="1">
    <citation type="submission" date="2017-05" db="EMBL/GenBank/DDBJ databases">
        <title>Biotechnological potential of actinobacteria isolated from South African environments.</title>
        <authorList>
            <person name="Le Roes-Hill M."/>
            <person name="Prins A."/>
            <person name="Durrell K.A."/>
        </authorList>
    </citation>
    <scope>NUCLEOTIDE SEQUENCE [LARGE SCALE GENOMIC DNA]</scope>
    <source>
        <strain evidence="2">M26</strain>
    </source>
</reference>
<dbReference type="InterPro" id="IPR004360">
    <property type="entry name" value="Glyas_Fos-R_dOase_dom"/>
</dbReference>
<evidence type="ECO:0000259" key="1">
    <source>
        <dbReference type="PROSITE" id="PS51819"/>
    </source>
</evidence>
<protein>
    <submittedName>
        <fullName evidence="2">Lyase</fullName>
    </submittedName>
</protein>
<dbReference type="EMBL" id="NGFP01000085">
    <property type="protein sequence ID" value="OUC95263.1"/>
    <property type="molecule type" value="Genomic_DNA"/>
</dbReference>
<accession>A0A243RK46</accession>
<dbReference type="SUPFAM" id="SSF54593">
    <property type="entry name" value="Glyoxalase/Bleomycin resistance protein/Dihydroxybiphenyl dioxygenase"/>
    <property type="match status" value="1"/>
</dbReference>
<dbReference type="Proteomes" id="UP000194761">
    <property type="component" value="Unassembled WGS sequence"/>
</dbReference>
<gene>
    <name evidence="2" type="ORF">CA984_19400</name>
</gene>
<dbReference type="PANTHER" id="PTHR36437:SF2">
    <property type="entry name" value="GLYOXALASE_BLEOMYCIN RESISTANCE PROTEIN_DIOXYGENASE"/>
    <property type="match status" value="1"/>
</dbReference>
<dbReference type="PROSITE" id="PS51257">
    <property type="entry name" value="PROKAR_LIPOPROTEIN"/>
    <property type="match status" value="1"/>
</dbReference>
<dbReference type="AlphaFoldDB" id="A0A243RK46"/>
<sequence length="169" mass="18322">MSRTPRPARSASGTNLTLSSCTLAVHDVDEALAFYRDVLGFEIRDDIESEGMRWVRIGPPSQPDVRISLRSPGAAPGASPADRRMIEDLTAKGLLGRLVFVTGNCDATFEHIEAAGAEVMQEPIDRPDGVRDCAFLDPSGNMLRFTQPRQAVPAPALRQAHAARCRQAP</sequence>
<keyword evidence="2" id="KW-0456">Lyase</keyword>
<proteinExistence type="predicted"/>
<dbReference type="InterPro" id="IPR029068">
    <property type="entry name" value="Glyas_Bleomycin-R_OHBP_Dase"/>
</dbReference>
<dbReference type="Pfam" id="PF00903">
    <property type="entry name" value="Glyoxalase"/>
    <property type="match status" value="1"/>
</dbReference>
<evidence type="ECO:0000313" key="2">
    <source>
        <dbReference type="EMBL" id="OUC95263.1"/>
    </source>
</evidence>
<feature type="domain" description="VOC" evidence="1">
    <location>
        <begin position="17"/>
        <end position="148"/>
    </location>
</feature>
<dbReference type="PANTHER" id="PTHR36437">
    <property type="entry name" value="GLYOXALASE/BLEOMYCIN RESISTANCE PROTEIN/DIOXYGENASE"/>
    <property type="match status" value="1"/>
</dbReference>
<dbReference type="Gene3D" id="3.10.180.10">
    <property type="entry name" value="2,3-Dihydroxybiphenyl 1,2-Dioxygenase, domain 1"/>
    <property type="match status" value="1"/>
</dbReference>
<evidence type="ECO:0000313" key="3">
    <source>
        <dbReference type="Proteomes" id="UP000194761"/>
    </source>
</evidence>
<dbReference type="PROSITE" id="PS51819">
    <property type="entry name" value="VOC"/>
    <property type="match status" value="1"/>
</dbReference>
<keyword evidence="3" id="KW-1185">Reference proteome</keyword>
<dbReference type="InterPro" id="IPR037523">
    <property type="entry name" value="VOC_core"/>
</dbReference>
<dbReference type="GO" id="GO:0016829">
    <property type="term" value="F:lyase activity"/>
    <property type="evidence" value="ECO:0007669"/>
    <property type="project" value="UniProtKB-KW"/>
</dbReference>
<comment type="caution">
    <text evidence="2">The sequence shown here is derived from an EMBL/GenBank/DDBJ whole genome shotgun (WGS) entry which is preliminary data.</text>
</comment>
<dbReference type="RefSeq" id="WP_086574390.1">
    <property type="nucleotide sequence ID" value="NZ_NGFP01000085.1"/>
</dbReference>